<accession>A0A4V3JRY9</accession>
<evidence type="ECO:0000313" key="2">
    <source>
        <dbReference type="Proteomes" id="UP000297693"/>
    </source>
</evidence>
<gene>
    <name evidence="1" type="ORF">EHQ58_03570</name>
</gene>
<reference evidence="1" key="1">
    <citation type="journal article" date="2019" name="PLoS Negl. Trop. Dis.">
        <title>Revisiting the worldwide diversity of Leptospira species in the environment.</title>
        <authorList>
            <person name="Vincent A.T."/>
            <person name="Schiettekatte O."/>
            <person name="Bourhy P."/>
            <person name="Veyrier F.J."/>
            <person name="Picardeau M."/>
        </authorList>
    </citation>
    <scope>NUCLEOTIDE SEQUENCE [LARGE SCALE GENOMIC DNA]</scope>
    <source>
        <strain evidence="1">201702476</strain>
    </source>
</reference>
<dbReference type="AlphaFoldDB" id="A0A4V3JRY9"/>
<protein>
    <submittedName>
        <fullName evidence="1">Uncharacterized protein</fullName>
    </submittedName>
</protein>
<dbReference type="OrthoDB" id="327104at2"/>
<sequence>MNKITKFTLVMLVLTFATNCGQSGKIDESKANESLFVGLLAGNSAGQTSVLSSLAEIRGVWKDGFCSGGTCTGFTTTLSIAQDPTGFGIWTTGSGYFRIIESSNTSRYLIYQYLPTATFGNASKYTKILWTEPQTTECENSATKCFYYCTVLNSSFTGFSTIDEARNVVLDSTKYNTSDPKRSGCGGFGWSKALFQSNNPTSWP</sequence>
<name>A0A4V3JRY9_9LEPT</name>
<comment type="caution">
    <text evidence="1">The sequence shown here is derived from an EMBL/GenBank/DDBJ whole genome shotgun (WGS) entry which is preliminary data.</text>
</comment>
<dbReference type="EMBL" id="RQGD01000010">
    <property type="protein sequence ID" value="TGL62291.1"/>
    <property type="molecule type" value="Genomic_DNA"/>
</dbReference>
<organism evidence="1 2">
    <name type="scientific">Leptospira ognonensis</name>
    <dbReference type="NCBI Taxonomy" id="2484945"/>
    <lineage>
        <taxon>Bacteria</taxon>
        <taxon>Pseudomonadati</taxon>
        <taxon>Spirochaetota</taxon>
        <taxon>Spirochaetia</taxon>
        <taxon>Leptospirales</taxon>
        <taxon>Leptospiraceae</taxon>
        <taxon>Leptospira</taxon>
    </lineage>
</organism>
<dbReference type="RefSeq" id="WP_135622056.1">
    <property type="nucleotide sequence ID" value="NZ_RQGD01000010.1"/>
</dbReference>
<evidence type="ECO:0000313" key="1">
    <source>
        <dbReference type="EMBL" id="TGL62291.1"/>
    </source>
</evidence>
<keyword evidence="2" id="KW-1185">Reference proteome</keyword>
<proteinExistence type="predicted"/>
<dbReference type="Proteomes" id="UP000297693">
    <property type="component" value="Unassembled WGS sequence"/>
</dbReference>